<gene>
    <name evidence="2" type="ORF">AFUS01_LOCUS16727</name>
</gene>
<dbReference type="PANTHER" id="PTHR11012">
    <property type="entry name" value="PROTEIN KINASE-LIKE DOMAIN-CONTAINING"/>
    <property type="match status" value="1"/>
</dbReference>
<protein>
    <recommendedName>
        <fullName evidence="1">CHK kinase-like domain-containing protein</fullName>
    </recommendedName>
</protein>
<evidence type="ECO:0000313" key="2">
    <source>
        <dbReference type="EMBL" id="CAG7727911.1"/>
    </source>
</evidence>
<dbReference type="InterPro" id="IPR004119">
    <property type="entry name" value="EcKL"/>
</dbReference>
<name>A0A8J2P8K8_9HEXA</name>
<dbReference type="SMART" id="SM00587">
    <property type="entry name" value="CHK"/>
    <property type="match status" value="1"/>
</dbReference>
<dbReference type="InterPro" id="IPR015897">
    <property type="entry name" value="CHK_kinase-like"/>
</dbReference>
<evidence type="ECO:0000259" key="1">
    <source>
        <dbReference type="SMART" id="SM00587"/>
    </source>
</evidence>
<feature type="domain" description="CHK kinase-like" evidence="1">
    <location>
        <begin position="145"/>
        <end position="341"/>
    </location>
</feature>
<evidence type="ECO:0000313" key="3">
    <source>
        <dbReference type="Proteomes" id="UP000708208"/>
    </source>
</evidence>
<sequence length="417" mass="47842">MIEKLKEIPLPKKPQDISLEWLNLVLNPHQIQVVQFTWAGDANHGRGYLSSLNRVNLQVRKNSSPILEEMSIILKTIPTEPQIRAYTLAKGFCRNELQMYTKVLPAVNAFLDERGVSEGNRYSHPFCYFGAEEEGEKPEDYNFILVLEDLIASSFQVWEEGSKKSFNSNHTEVAVKQIALFHAATAAYKLHHGFSSFLDQFPKFIQHDVGDPAWDHYIKNGFKAVRDVLNGPLPQGLMEHLQVLEEHLKEVMFKMAIQVDKSALNVVRHSDLHFFNVAFSYDEAGDCVQAKWFDFQLCSEGRPMMDLAFFLLLNCEPEFSSVNLDKFLTLYHETFMGVMEESQVSLEYSLDTMKQEFSEFRLPSILNIICGAPVWCCGPDSNEVSRDRFRRAITYAYEKGELTYRSQCGDSDDERGL</sequence>
<dbReference type="OrthoDB" id="191037at2759"/>
<dbReference type="EMBL" id="CAJVCH010155257">
    <property type="protein sequence ID" value="CAG7727911.1"/>
    <property type="molecule type" value="Genomic_DNA"/>
</dbReference>
<reference evidence="2" key="1">
    <citation type="submission" date="2021-06" db="EMBL/GenBank/DDBJ databases">
        <authorList>
            <person name="Hodson N. C."/>
            <person name="Mongue J. A."/>
            <person name="Jaron S. K."/>
        </authorList>
    </citation>
    <scope>NUCLEOTIDE SEQUENCE</scope>
</reference>
<accession>A0A8J2P8K8</accession>
<keyword evidence="3" id="KW-1185">Reference proteome</keyword>
<proteinExistence type="predicted"/>
<dbReference type="Pfam" id="PF02958">
    <property type="entry name" value="EcKL"/>
    <property type="match status" value="1"/>
</dbReference>
<dbReference type="AlphaFoldDB" id="A0A8J2P8K8"/>
<dbReference type="Proteomes" id="UP000708208">
    <property type="component" value="Unassembled WGS sequence"/>
</dbReference>
<organism evidence="2 3">
    <name type="scientific">Allacma fusca</name>
    <dbReference type="NCBI Taxonomy" id="39272"/>
    <lineage>
        <taxon>Eukaryota</taxon>
        <taxon>Metazoa</taxon>
        <taxon>Ecdysozoa</taxon>
        <taxon>Arthropoda</taxon>
        <taxon>Hexapoda</taxon>
        <taxon>Collembola</taxon>
        <taxon>Symphypleona</taxon>
        <taxon>Sminthuridae</taxon>
        <taxon>Allacma</taxon>
    </lineage>
</organism>
<comment type="caution">
    <text evidence="2">The sequence shown here is derived from an EMBL/GenBank/DDBJ whole genome shotgun (WGS) entry which is preliminary data.</text>
</comment>
<dbReference type="PANTHER" id="PTHR11012:SF30">
    <property type="entry name" value="PROTEIN KINASE-LIKE DOMAIN-CONTAINING"/>
    <property type="match status" value="1"/>
</dbReference>